<dbReference type="Proteomes" id="UP000887565">
    <property type="component" value="Unplaced"/>
</dbReference>
<keyword evidence="1" id="KW-1185">Reference proteome</keyword>
<dbReference type="AlphaFoldDB" id="A0A915JCF5"/>
<name>A0A915JCF5_ROMCU</name>
<organism evidence="1 2">
    <name type="scientific">Romanomermis culicivorax</name>
    <name type="common">Nematode worm</name>
    <dbReference type="NCBI Taxonomy" id="13658"/>
    <lineage>
        <taxon>Eukaryota</taxon>
        <taxon>Metazoa</taxon>
        <taxon>Ecdysozoa</taxon>
        <taxon>Nematoda</taxon>
        <taxon>Enoplea</taxon>
        <taxon>Dorylaimia</taxon>
        <taxon>Mermithida</taxon>
        <taxon>Mermithoidea</taxon>
        <taxon>Mermithidae</taxon>
        <taxon>Romanomermis</taxon>
    </lineage>
</organism>
<evidence type="ECO:0000313" key="1">
    <source>
        <dbReference type="Proteomes" id="UP000887565"/>
    </source>
</evidence>
<protein>
    <submittedName>
        <fullName evidence="2">Uncharacterized protein</fullName>
    </submittedName>
</protein>
<evidence type="ECO:0000313" key="2">
    <source>
        <dbReference type="WBParaSite" id="nRc.2.0.1.t23842-RA"/>
    </source>
</evidence>
<accession>A0A915JCF5</accession>
<proteinExistence type="predicted"/>
<sequence>MLNEPIRKISTIQPTLLKCCKLIFRSALTISGANAIGDHAAEHCPKEVQITPATQEIIFMKNTNAIYRNQHFSAPWEQHIHYNAVPAP</sequence>
<reference evidence="2" key="1">
    <citation type="submission" date="2022-11" db="UniProtKB">
        <authorList>
            <consortium name="WormBaseParasite"/>
        </authorList>
    </citation>
    <scope>IDENTIFICATION</scope>
</reference>
<dbReference type="WBParaSite" id="nRc.2.0.1.t23842-RA">
    <property type="protein sequence ID" value="nRc.2.0.1.t23842-RA"/>
    <property type="gene ID" value="nRc.2.0.1.g23842"/>
</dbReference>